<accession>A0A2N6RZH2</accession>
<comment type="similarity">
    <text evidence="1">Belongs to the ROK (NagC/XylR) family.</text>
</comment>
<dbReference type="Proteomes" id="UP000235771">
    <property type="component" value="Unassembled WGS sequence"/>
</dbReference>
<dbReference type="InterPro" id="IPR000600">
    <property type="entry name" value="ROK"/>
</dbReference>
<dbReference type="PANTHER" id="PTHR18964">
    <property type="entry name" value="ROK (REPRESSOR, ORF, KINASE) FAMILY"/>
    <property type="match status" value="1"/>
</dbReference>
<dbReference type="EMBL" id="PNGV01000001">
    <property type="protein sequence ID" value="PMC43521.1"/>
    <property type="molecule type" value="Genomic_DNA"/>
</dbReference>
<dbReference type="RefSeq" id="WP_004126721.1">
    <property type="nucleotide sequence ID" value="NZ_JAKNCL010000003.1"/>
</dbReference>
<comment type="caution">
    <text evidence="2">The sequence shown here is derived from an EMBL/GenBank/DDBJ whole genome shotgun (WGS) entry which is preliminary data.</text>
</comment>
<evidence type="ECO:0000313" key="3">
    <source>
        <dbReference type="Proteomes" id="UP000235771"/>
    </source>
</evidence>
<evidence type="ECO:0000256" key="1">
    <source>
        <dbReference type="ARBA" id="ARBA00006479"/>
    </source>
</evidence>
<dbReference type="AlphaFoldDB" id="A0A2N6RZH2"/>
<sequence>MNEIKDSRSTYLAFDIGGTKIAYGLVTLPESACSKNIADAADTATANIADAAGCVIPSVQEYGSIPTEASKGGESIKNRLVELAKQILEKAQKNGKTISGIGIAAAGVPNSKTGEIVAATDILPGWRGQRIYDAFKSITDLPVYMIGDVGGHGLGEAIYGAGRGKSIVLSVGIGTGIGGAIIINGKLFTGAHSVAGHAGHVVSDLGVGFECSCGTHAGHIEPVASGTGLATLYNHNLPAGVQKAENGYEVCAYANEGQPHAKETLAKSAKALGECIAGMANLIDPDVIVLSGSVVEAGNIWWDSMRAGFEDSALDLVKSTPIFKGKLGGTAPLIGAAFAAFTASQI</sequence>
<protein>
    <submittedName>
        <fullName evidence="2">ROK family protein</fullName>
    </submittedName>
</protein>
<dbReference type="Pfam" id="PF00480">
    <property type="entry name" value="ROK"/>
    <property type="match status" value="1"/>
</dbReference>
<organism evidence="2 3">
    <name type="scientific">Gardnerella greenwoodii</name>
    <dbReference type="NCBI Taxonomy" id="2914925"/>
    <lineage>
        <taxon>Bacteria</taxon>
        <taxon>Bacillati</taxon>
        <taxon>Actinomycetota</taxon>
        <taxon>Actinomycetes</taxon>
        <taxon>Bifidobacteriales</taxon>
        <taxon>Bifidobacteriaceae</taxon>
        <taxon>Gardnerella</taxon>
    </lineage>
</organism>
<dbReference type="PANTHER" id="PTHR18964:SF169">
    <property type="entry name" value="N-ACETYLMANNOSAMINE KINASE"/>
    <property type="match status" value="1"/>
</dbReference>
<dbReference type="InterPro" id="IPR049874">
    <property type="entry name" value="ROK_cs"/>
</dbReference>
<name>A0A2N6RZH2_9BIFI</name>
<dbReference type="SUPFAM" id="SSF53067">
    <property type="entry name" value="Actin-like ATPase domain"/>
    <property type="match status" value="1"/>
</dbReference>
<dbReference type="InterPro" id="IPR043129">
    <property type="entry name" value="ATPase_NBD"/>
</dbReference>
<dbReference type="Gene3D" id="3.30.420.40">
    <property type="match status" value="2"/>
</dbReference>
<dbReference type="GeneID" id="98326664"/>
<evidence type="ECO:0000313" key="2">
    <source>
        <dbReference type="EMBL" id="PMC43521.1"/>
    </source>
</evidence>
<keyword evidence="3" id="KW-1185">Reference proteome</keyword>
<proteinExistence type="inferred from homology"/>
<gene>
    <name evidence="2" type="ORF">CJ216_05605</name>
</gene>
<reference evidence="2 3" key="1">
    <citation type="submission" date="2017-09" db="EMBL/GenBank/DDBJ databases">
        <title>Bacterial strain isolated from the female urinary microbiota.</title>
        <authorList>
            <person name="Thomas-White K."/>
            <person name="Kumar N."/>
            <person name="Forster S."/>
            <person name="Putonti C."/>
            <person name="Lawley T."/>
            <person name="Wolfe A.J."/>
        </authorList>
    </citation>
    <scope>NUCLEOTIDE SEQUENCE [LARGE SCALE GENOMIC DNA]</scope>
    <source>
        <strain evidence="2 3">UMB1686</strain>
    </source>
</reference>
<dbReference type="PROSITE" id="PS01125">
    <property type="entry name" value="ROK"/>
    <property type="match status" value="1"/>
</dbReference>